<keyword evidence="6" id="KW-0598">Phosphotransferase system</keyword>
<evidence type="ECO:0000256" key="7">
    <source>
        <dbReference type="ARBA" id="ARBA00022692"/>
    </source>
</evidence>
<keyword evidence="2" id="KW-0813">Transport</keyword>
<feature type="transmembrane region" description="Helical" evidence="12">
    <location>
        <begin position="186"/>
        <end position="205"/>
    </location>
</feature>
<evidence type="ECO:0000256" key="3">
    <source>
        <dbReference type="ARBA" id="ARBA00022475"/>
    </source>
</evidence>
<dbReference type="SUPFAM" id="SSF55604">
    <property type="entry name" value="Glucose permease domain IIB"/>
    <property type="match status" value="1"/>
</dbReference>
<evidence type="ECO:0000256" key="9">
    <source>
        <dbReference type="ARBA" id="ARBA00022989"/>
    </source>
</evidence>
<dbReference type="FunFam" id="3.30.1360.60:FF:000001">
    <property type="entry name" value="PTS system glucose-specific IIBC component PtsG"/>
    <property type="match status" value="1"/>
</dbReference>
<organism evidence="15 16">
    <name type="scientific">Collinsella aerofaciens</name>
    <dbReference type="NCBI Taxonomy" id="74426"/>
    <lineage>
        <taxon>Bacteria</taxon>
        <taxon>Bacillati</taxon>
        <taxon>Actinomycetota</taxon>
        <taxon>Coriobacteriia</taxon>
        <taxon>Coriobacteriales</taxon>
        <taxon>Coriobacteriaceae</taxon>
        <taxon>Collinsella</taxon>
    </lineage>
</organism>
<proteinExistence type="predicted"/>
<dbReference type="KEGG" id="caer:CSV91_04775"/>
<comment type="subcellular location">
    <subcellularLocation>
        <location evidence="1">Cell membrane</location>
        <topology evidence="1">Multi-pass membrane protein</topology>
    </subcellularLocation>
</comment>
<dbReference type="Gene3D" id="3.30.1360.60">
    <property type="entry name" value="Glucose permease domain IIB"/>
    <property type="match status" value="1"/>
</dbReference>
<evidence type="ECO:0000256" key="11">
    <source>
        <dbReference type="PROSITE-ProRule" id="PRU00421"/>
    </source>
</evidence>
<evidence type="ECO:0000256" key="5">
    <source>
        <dbReference type="ARBA" id="ARBA00022679"/>
    </source>
</evidence>
<name>A0A2D1TX60_9ACTN</name>
<feature type="transmembrane region" description="Helical" evidence="12">
    <location>
        <begin position="118"/>
        <end position="138"/>
    </location>
</feature>
<dbReference type="Proteomes" id="UP000225608">
    <property type="component" value="Chromosome"/>
</dbReference>
<gene>
    <name evidence="15" type="ORF">CSV91_04775</name>
</gene>
<keyword evidence="7 12" id="KW-0812">Transmembrane</keyword>
<dbReference type="InterPro" id="IPR001996">
    <property type="entry name" value="PTS_IIB_1"/>
</dbReference>
<dbReference type="CDD" id="cd00212">
    <property type="entry name" value="PTS_IIB_glc"/>
    <property type="match status" value="1"/>
</dbReference>
<dbReference type="InterPro" id="IPR036878">
    <property type="entry name" value="Glu_permease_IIB"/>
</dbReference>
<feature type="transmembrane region" description="Helical" evidence="12">
    <location>
        <begin position="158"/>
        <end position="179"/>
    </location>
</feature>
<feature type="transmembrane region" description="Helical" evidence="12">
    <location>
        <begin position="343"/>
        <end position="364"/>
    </location>
</feature>
<feature type="transmembrane region" description="Helical" evidence="12">
    <location>
        <begin position="281"/>
        <end position="297"/>
    </location>
</feature>
<dbReference type="InterPro" id="IPR018113">
    <property type="entry name" value="PTrfase_EIIB_Cys"/>
</dbReference>
<dbReference type="InterPro" id="IPR003352">
    <property type="entry name" value="PTS_EIIC"/>
</dbReference>
<dbReference type="PANTHER" id="PTHR30175">
    <property type="entry name" value="PHOSPHOTRANSFERASE SYSTEM TRANSPORT PROTEIN"/>
    <property type="match status" value="1"/>
</dbReference>
<accession>A0A2D1TX60</accession>
<dbReference type="InterPro" id="IPR050558">
    <property type="entry name" value="PTS_Sugar-Specific_Components"/>
</dbReference>
<feature type="transmembrane region" description="Helical" evidence="12">
    <location>
        <begin position="225"/>
        <end position="244"/>
    </location>
</feature>
<dbReference type="AlphaFoldDB" id="A0A2D1TX60"/>
<dbReference type="Pfam" id="PF02378">
    <property type="entry name" value="PTS_EIIC"/>
    <property type="match status" value="1"/>
</dbReference>
<dbReference type="GO" id="GO:0009401">
    <property type="term" value="P:phosphoenolpyruvate-dependent sugar phosphotransferase system"/>
    <property type="evidence" value="ECO:0007669"/>
    <property type="project" value="UniProtKB-KW"/>
</dbReference>
<dbReference type="RefSeq" id="WP_099432012.1">
    <property type="nucleotide sequence ID" value="NZ_CP024160.1"/>
</dbReference>
<feature type="domain" description="PTS EIIB type-1" evidence="13">
    <location>
        <begin position="4"/>
        <end position="86"/>
    </location>
</feature>
<keyword evidence="8" id="KW-0418">Kinase</keyword>
<keyword evidence="3" id="KW-1003">Cell membrane</keyword>
<keyword evidence="9 12" id="KW-1133">Transmembrane helix</keyword>
<protein>
    <submittedName>
        <fullName evidence="15">PTS trehalose transporter subunit IIBC</fullName>
    </submittedName>
</protein>
<dbReference type="Pfam" id="PF00367">
    <property type="entry name" value="PTS_EIIB"/>
    <property type="match status" value="1"/>
</dbReference>
<dbReference type="PROSITE" id="PS51103">
    <property type="entry name" value="PTS_EIIC_TYPE_1"/>
    <property type="match status" value="1"/>
</dbReference>
<evidence type="ECO:0000313" key="16">
    <source>
        <dbReference type="Proteomes" id="UP000225608"/>
    </source>
</evidence>
<dbReference type="GO" id="GO:0008982">
    <property type="term" value="F:protein-N(PI)-phosphohistidine-sugar phosphotransferase activity"/>
    <property type="evidence" value="ECO:0007669"/>
    <property type="project" value="InterPro"/>
</dbReference>
<dbReference type="PANTHER" id="PTHR30175:SF3">
    <property type="entry name" value="PTS SYSTEM N-ACETYLMURAMIC ACID-SPECIFIC EIIBC COMPONENT"/>
    <property type="match status" value="1"/>
</dbReference>
<dbReference type="EMBL" id="CP024160">
    <property type="protein sequence ID" value="ATP53906.1"/>
    <property type="molecule type" value="Genomic_DNA"/>
</dbReference>
<dbReference type="GO" id="GO:0016301">
    <property type="term" value="F:kinase activity"/>
    <property type="evidence" value="ECO:0007669"/>
    <property type="project" value="UniProtKB-KW"/>
</dbReference>
<dbReference type="PROSITE" id="PS51098">
    <property type="entry name" value="PTS_EIIB_TYPE_1"/>
    <property type="match status" value="1"/>
</dbReference>
<evidence type="ECO:0000256" key="12">
    <source>
        <dbReference type="SAM" id="Phobius"/>
    </source>
</evidence>
<dbReference type="GO" id="GO:0090588">
    <property type="term" value="F:protein-phosphocysteine-N-acetylmuramate phosphotransferase system transporter activity"/>
    <property type="evidence" value="ECO:0007669"/>
    <property type="project" value="TreeGrafter"/>
</dbReference>
<evidence type="ECO:0000259" key="13">
    <source>
        <dbReference type="PROSITE" id="PS51098"/>
    </source>
</evidence>
<dbReference type="GO" id="GO:0005886">
    <property type="term" value="C:plasma membrane"/>
    <property type="evidence" value="ECO:0007669"/>
    <property type="project" value="UniProtKB-SubCell"/>
</dbReference>
<feature type="active site" description="Phosphocysteine intermediate; for EIIB activity" evidence="11">
    <location>
        <position position="26"/>
    </location>
</feature>
<feature type="transmembrane region" description="Helical" evidence="12">
    <location>
        <begin position="256"/>
        <end position="275"/>
    </location>
</feature>
<keyword evidence="10 12" id="KW-0472">Membrane</keyword>
<feature type="transmembrane region" description="Helical" evidence="12">
    <location>
        <begin position="304"/>
        <end position="323"/>
    </location>
</feature>
<dbReference type="PROSITE" id="PS01035">
    <property type="entry name" value="PTS_EIIB_TYPE_1_CYS"/>
    <property type="match status" value="1"/>
</dbReference>
<evidence type="ECO:0000256" key="8">
    <source>
        <dbReference type="ARBA" id="ARBA00022777"/>
    </source>
</evidence>
<sequence length="476" mass="49611">MTNKELAQKLLDLLGGKDNVLANAACMTRLRVTVKDAGNVDTEGIKALDGVMGLVEDDTMQIVLGPGKVNKVLEEFSKLTGLAKGVADESVVDAAATNKAAQKAKYESKPVQAFLKKISNVFVALLPGIIAAGLINGICNVINVSTAGALAGEWWYQGIRSMGWALFAYLPILVGYNAAREFGGSAALGGIAGMMCIANSAMPLLAPGAADPATAILLPLTNAQYNPAAGGMIAALIAGAFFAWMERQIRKVMPNALDTFLSPLLVLIIGAFALMLVIQPVGAWLTTAIFSVLTFIFEKLGVLGGYILSAGFLPLVSVGLHQALTPIHAMLNDPDGATKGINYLLPILMMAGGGQVGAGLALYFKTKNAKLKKYVAESIPVGILGVGEPLMYAVTLPLVRPFVTACLGAGFGGALAALLHIGTVSQGVSGLFGLLIVVPGQQLGYVAAMLFAYAAGFVLTWFFGVDEQKINEFFGE</sequence>
<keyword evidence="4" id="KW-0762">Sugar transport</keyword>
<evidence type="ECO:0000256" key="4">
    <source>
        <dbReference type="ARBA" id="ARBA00022597"/>
    </source>
</evidence>
<keyword evidence="5" id="KW-0808">Transferase</keyword>
<evidence type="ECO:0000256" key="1">
    <source>
        <dbReference type="ARBA" id="ARBA00004651"/>
    </source>
</evidence>
<evidence type="ECO:0000259" key="14">
    <source>
        <dbReference type="PROSITE" id="PS51103"/>
    </source>
</evidence>
<evidence type="ECO:0000256" key="2">
    <source>
        <dbReference type="ARBA" id="ARBA00022448"/>
    </source>
</evidence>
<reference evidence="15 16" key="1">
    <citation type="submission" date="2017-10" db="EMBL/GenBank/DDBJ databases">
        <title>Complete genome sequence of Collinsella aerofaciens isolated from the gut of a healthy adult Indian.</title>
        <authorList>
            <person name="Bag S."/>
            <person name="Ghosh T.S."/>
            <person name="Das B."/>
        </authorList>
    </citation>
    <scope>NUCLEOTIDE SEQUENCE [LARGE SCALE GENOMIC DNA]</scope>
    <source>
        <strain evidence="16">indica</strain>
    </source>
</reference>
<evidence type="ECO:0000313" key="15">
    <source>
        <dbReference type="EMBL" id="ATP53906.1"/>
    </source>
</evidence>
<evidence type="ECO:0000256" key="6">
    <source>
        <dbReference type="ARBA" id="ARBA00022683"/>
    </source>
</evidence>
<dbReference type="InterPro" id="IPR013013">
    <property type="entry name" value="PTS_EIIC_1"/>
</dbReference>
<evidence type="ECO:0000256" key="10">
    <source>
        <dbReference type="ARBA" id="ARBA00023136"/>
    </source>
</evidence>
<feature type="domain" description="PTS EIIC type-1" evidence="14">
    <location>
        <begin position="109"/>
        <end position="476"/>
    </location>
</feature>
<feature type="transmembrane region" description="Helical" evidence="12">
    <location>
        <begin position="443"/>
        <end position="463"/>
    </location>
</feature>